<evidence type="ECO:0000256" key="1">
    <source>
        <dbReference type="ARBA" id="ARBA00022842"/>
    </source>
</evidence>
<dbReference type="CDD" id="cd09873">
    <property type="entry name" value="PIN_Pae0151-like"/>
    <property type="match status" value="1"/>
</dbReference>
<reference evidence="3" key="1">
    <citation type="journal article" date="2020" name="mSystems">
        <title>Genome- and Community-Level Interaction Insights into Carbon Utilization and Element Cycling Functions of Hydrothermarchaeota in Hydrothermal Sediment.</title>
        <authorList>
            <person name="Zhou Z."/>
            <person name="Liu Y."/>
            <person name="Xu W."/>
            <person name="Pan J."/>
            <person name="Luo Z.H."/>
            <person name="Li M."/>
        </authorList>
    </citation>
    <scope>NUCLEOTIDE SEQUENCE [LARGE SCALE GENOMIC DNA]</scope>
    <source>
        <strain evidence="3">SpSt-125</strain>
    </source>
</reference>
<dbReference type="Gene3D" id="3.40.50.1010">
    <property type="entry name" value="5'-nuclease"/>
    <property type="match status" value="1"/>
</dbReference>
<name>A0A7J2U3M7_9CREN</name>
<dbReference type="InterPro" id="IPR002716">
    <property type="entry name" value="PIN_dom"/>
</dbReference>
<gene>
    <name evidence="3" type="ORF">ENO26_07250</name>
</gene>
<evidence type="ECO:0000313" key="3">
    <source>
        <dbReference type="EMBL" id="HEM67341.1"/>
    </source>
</evidence>
<accession>A0A7J2U3M7</accession>
<dbReference type="InterPro" id="IPR029060">
    <property type="entry name" value="PIN-like_dom_sf"/>
</dbReference>
<dbReference type="Pfam" id="PF01850">
    <property type="entry name" value="PIN"/>
    <property type="match status" value="1"/>
</dbReference>
<dbReference type="SUPFAM" id="SSF88723">
    <property type="entry name" value="PIN domain-like"/>
    <property type="match status" value="1"/>
</dbReference>
<organism evidence="3">
    <name type="scientific">Ignisphaera aggregans</name>
    <dbReference type="NCBI Taxonomy" id="334771"/>
    <lineage>
        <taxon>Archaea</taxon>
        <taxon>Thermoproteota</taxon>
        <taxon>Thermoprotei</taxon>
        <taxon>Desulfurococcales</taxon>
        <taxon>Desulfurococcaceae</taxon>
        <taxon>Ignisphaera</taxon>
    </lineage>
</organism>
<protein>
    <submittedName>
        <fullName evidence="3">PIN domain-containing protein</fullName>
    </submittedName>
</protein>
<comment type="caution">
    <text evidence="3">The sequence shown here is derived from an EMBL/GenBank/DDBJ whole genome shotgun (WGS) entry which is preliminary data.</text>
</comment>
<dbReference type="InterPro" id="IPR044153">
    <property type="entry name" value="PIN_Pae0151-like"/>
</dbReference>
<sequence>MLLGYLFDASSFIKALKLGKPEVLIDNFIQWLTIYEVVNALWREVYLLKFASTEKVLQLVDIVTDVVKYMKILSISNIEKEVLKISIELGLTAYDTSYIVLAQKHRLTLVTEDKKLMNKAQKHINVTSLDTLLNHHQSN</sequence>
<dbReference type="InterPro" id="IPR051619">
    <property type="entry name" value="TypeII_TA_RNase_PINc/VapC"/>
</dbReference>
<feature type="domain" description="PIN" evidence="2">
    <location>
        <begin position="7"/>
        <end position="118"/>
    </location>
</feature>
<keyword evidence="1" id="KW-0460">Magnesium</keyword>
<dbReference type="EMBL" id="DSEU01000047">
    <property type="protein sequence ID" value="HEM67341.1"/>
    <property type="molecule type" value="Genomic_DNA"/>
</dbReference>
<evidence type="ECO:0000259" key="2">
    <source>
        <dbReference type="Pfam" id="PF01850"/>
    </source>
</evidence>
<dbReference type="PANTHER" id="PTHR35901:SF1">
    <property type="entry name" value="EXONUCLEASE VAPC9"/>
    <property type="match status" value="1"/>
</dbReference>
<proteinExistence type="predicted"/>
<dbReference type="PANTHER" id="PTHR35901">
    <property type="entry name" value="RIBONUCLEASE VAPC3"/>
    <property type="match status" value="1"/>
</dbReference>
<dbReference type="AlphaFoldDB" id="A0A7J2U3M7"/>